<keyword evidence="2" id="KW-1185">Reference proteome</keyword>
<reference evidence="1 2" key="1">
    <citation type="submission" date="2014-01" db="EMBL/GenBank/DDBJ databases">
        <title>Sulfitobacter donghicola JCM 14565 Genome Sequencing.</title>
        <authorList>
            <person name="Lai Q."/>
            <person name="Hong Z."/>
        </authorList>
    </citation>
    <scope>NUCLEOTIDE SEQUENCE [LARGE SCALE GENOMIC DNA]</scope>
    <source>
        <strain evidence="1 2">JCM 14565</strain>
    </source>
</reference>
<comment type="caution">
    <text evidence="1">The sequence shown here is derived from an EMBL/GenBank/DDBJ whole genome shotgun (WGS) entry which is preliminary data.</text>
</comment>
<gene>
    <name evidence="1" type="ORF">DSW25_11155</name>
</gene>
<accession>A0A073IH56</accession>
<proteinExistence type="predicted"/>
<sequence>MQKIDPAIVQVVWRQLAASVAQTVPLRGACPTKVIYLLQYPETALHGLRTLPSVSLTRSFLTGVFAFTACFGGKLRYWRT</sequence>
<protein>
    <submittedName>
        <fullName evidence="1">Uncharacterized protein</fullName>
    </submittedName>
</protein>
<dbReference type="AlphaFoldDB" id="A0A073IH56"/>
<name>A0A073IH56_9RHOB</name>
<evidence type="ECO:0000313" key="1">
    <source>
        <dbReference type="EMBL" id="KEJ89663.1"/>
    </source>
</evidence>
<evidence type="ECO:0000313" key="2">
    <source>
        <dbReference type="Proteomes" id="UP000027734"/>
    </source>
</evidence>
<dbReference type="EMBL" id="JAMC01000003">
    <property type="protein sequence ID" value="KEJ89663.1"/>
    <property type="molecule type" value="Genomic_DNA"/>
</dbReference>
<organism evidence="1 2">
    <name type="scientific">Sulfitobacter donghicola DSW-25 = KCTC 12864 = JCM 14565</name>
    <dbReference type="NCBI Taxonomy" id="1300350"/>
    <lineage>
        <taxon>Bacteria</taxon>
        <taxon>Pseudomonadati</taxon>
        <taxon>Pseudomonadota</taxon>
        <taxon>Alphaproteobacteria</taxon>
        <taxon>Rhodobacterales</taxon>
        <taxon>Roseobacteraceae</taxon>
        <taxon>Sulfitobacter</taxon>
    </lineage>
</organism>
<dbReference type="Proteomes" id="UP000027734">
    <property type="component" value="Unassembled WGS sequence"/>
</dbReference>